<dbReference type="EMBL" id="JACHGZ010000009">
    <property type="protein sequence ID" value="MBB5148725.1"/>
    <property type="molecule type" value="Genomic_DNA"/>
</dbReference>
<dbReference type="AlphaFoldDB" id="A0A840PJY4"/>
<comment type="catalytic activity">
    <reaction evidence="6">
        <text>precorrin-2 + NAD(+) = sirohydrochlorin + NADH + 2 H(+)</text>
        <dbReference type="Rhea" id="RHEA:15613"/>
        <dbReference type="ChEBI" id="CHEBI:15378"/>
        <dbReference type="ChEBI" id="CHEBI:57540"/>
        <dbReference type="ChEBI" id="CHEBI:57945"/>
        <dbReference type="ChEBI" id="CHEBI:58351"/>
        <dbReference type="ChEBI" id="CHEBI:58827"/>
        <dbReference type="EC" id="1.3.1.76"/>
    </reaction>
</comment>
<dbReference type="Gene3D" id="1.10.8.610">
    <property type="entry name" value="SirC, precorrin-2 dehydrogenase, C-terminal helical domain-like"/>
    <property type="match status" value="1"/>
</dbReference>
<dbReference type="RefSeq" id="WP_168412193.1">
    <property type="nucleotide sequence ID" value="NZ_JAAXPW010000009.1"/>
</dbReference>
<dbReference type="PANTHER" id="PTHR35330">
    <property type="entry name" value="SIROHEME BIOSYNTHESIS PROTEIN MET8"/>
    <property type="match status" value="1"/>
</dbReference>
<evidence type="ECO:0000256" key="5">
    <source>
        <dbReference type="ARBA" id="ARBA00023244"/>
    </source>
</evidence>
<dbReference type="InterPro" id="IPR036291">
    <property type="entry name" value="NAD(P)-bd_dom_sf"/>
</dbReference>
<gene>
    <name evidence="8" type="ORF">HNR36_001111</name>
</gene>
<name>A0A840PJY4_URETH</name>
<dbReference type="SUPFAM" id="SSF51735">
    <property type="entry name" value="NAD(P)-binding Rossmann-fold domains"/>
    <property type="match status" value="1"/>
</dbReference>
<keyword evidence="3 8" id="KW-0560">Oxidoreductase</keyword>
<dbReference type="NCBIfam" id="TIGR01470">
    <property type="entry name" value="cysG_Nterm"/>
    <property type="match status" value="1"/>
</dbReference>
<dbReference type="Proteomes" id="UP000557217">
    <property type="component" value="Unassembled WGS sequence"/>
</dbReference>
<dbReference type="UniPathway" id="UPA00262">
    <property type="reaction ID" value="UER00222"/>
</dbReference>
<evidence type="ECO:0000259" key="7">
    <source>
        <dbReference type="Pfam" id="PF14824"/>
    </source>
</evidence>
<keyword evidence="5" id="KW-0627">Porphyrin biosynthesis</keyword>
<keyword evidence="9" id="KW-1185">Reference proteome</keyword>
<dbReference type="InterPro" id="IPR006367">
    <property type="entry name" value="Sirohaem_synthase_N"/>
</dbReference>
<dbReference type="InterPro" id="IPR042518">
    <property type="entry name" value="SirC_C"/>
</dbReference>
<protein>
    <recommendedName>
        <fullName evidence="2">precorrin-2 dehydrogenase</fullName>
        <ecNumber evidence="2">1.3.1.76</ecNumber>
    </recommendedName>
</protein>
<sequence>MYYPIMMNIKDKNVVVIGGGRVAYQKLIGLEGTEANLTIISPTIIPEIKEWMKHNNAKWIEKTFEPIDIEQANIIIATTNDSATNHEIRIHKKEHQLLLLADNPKDSDFITPATIKRGKLNISISTGGASPSLAKKIKKDLEQQFDEKFEDYIEFLDYARHIVLNQIADRSLRKKLLTQLLDSKFYNLTVEGDVIKRNEIFKEMLQQVKGQSF</sequence>
<dbReference type="InterPro" id="IPR028161">
    <property type="entry name" value="Met8-like"/>
</dbReference>
<dbReference type="GO" id="GO:0043115">
    <property type="term" value="F:precorrin-2 dehydrogenase activity"/>
    <property type="evidence" value="ECO:0007669"/>
    <property type="project" value="UniProtKB-EC"/>
</dbReference>
<dbReference type="GO" id="GO:0019354">
    <property type="term" value="P:siroheme biosynthetic process"/>
    <property type="evidence" value="ECO:0007669"/>
    <property type="project" value="UniProtKB-UniPathway"/>
</dbReference>
<dbReference type="GO" id="GO:0004325">
    <property type="term" value="F:ferrochelatase activity"/>
    <property type="evidence" value="ECO:0007669"/>
    <property type="project" value="InterPro"/>
</dbReference>
<evidence type="ECO:0000313" key="9">
    <source>
        <dbReference type="Proteomes" id="UP000557217"/>
    </source>
</evidence>
<evidence type="ECO:0000313" key="8">
    <source>
        <dbReference type="EMBL" id="MBB5148725.1"/>
    </source>
</evidence>
<comment type="pathway">
    <text evidence="1">Porphyrin-containing compound metabolism; siroheme biosynthesis; sirohydrochlorin from precorrin-2: step 1/1.</text>
</comment>
<feature type="domain" description="Siroheme synthase central" evidence="7">
    <location>
        <begin position="117"/>
        <end position="144"/>
    </location>
</feature>
<dbReference type="InterPro" id="IPR028281">
    <property type="entry name" value="Sirohaem_synthase_central"/>
</dbReference>
<proteinExistence type="predicted"/>
<dbReference type="Gene3D" id="3.40.50.720">
    <property type="entry name" value="NAD(P)-binding Rossmann-like Domain"/>
    <property type="match status" value="1"/>
</dbReference>
<dbReference type="Pfam" id="PF14824">
    <property type="entry name" value="Sirohm_synth_M"/>
    <property type="match status" value="1"/>
</dbReference>
<reference evidence="8 9" key="1">
    <citation type="submission" date="2020-08" db="EMBL/GenBank/DDBJ databases">
        <title>Genomic Encyclopedia of Type Strains, Phase IV (KMG-IV): sequencing the most valuable type-strain genomes for metagenomic binning, comparative biology and taxonomic classification.</title>
        <authorList>
            <person name="Goeker M."/>
        </authorList>
    </citation>
    <scope>NUCLEOTIDE SEQUENCE [LARGE SCALE GENOMIC DNA]</scope>
    <source>
        <strain evidence="8 9">DSM 10633</strain>
    </source>
</reference>
<dbReference type="Pfam" id="PF13241">
    <property type="entry name" value="NAD_binding_7"/>
    <property type="match status" value="1"/>
</dbReference>
<organism evidence="8 9">
    <name type="scientific">Ureibacillus thermosphaericus</name>
    <dbReference type="NCBI Taxonomy" id="51173"/>
    <lineage>
        <taxon>Bacteria</taxon>
        <taxon>Bacillati</taxon>
        <taxon>Bacillota</taxon>
        <taxon>Bacilli</taxon>
        <taxon>Bacillales</taxon>
        <taxon>Caryophanaceae</taxon>
        <taxon>Ureibacillus</taxon>
    </lineage>
</organism>
<comment type="caution">
    <text evidence="8">The sequence shown here is derived from an EMBL/GenBank/DDBJ whole genome shotgun (WGS) entry which is preliminary data.</text>
</comment>
<evidence type="ECO:0000256" key="6">
    <source>
        <dbReference type="ARBA" id="ARBA00047561"/>
    </source>
</evidence>
<keyword evidence="4" id="KW-0520">NAD</keyword>
<evidence type="ECO:0000256" key="4">
    <source>
        <dbReference type="ARBA" id="ARBA00023027"/>
    </source>
</evidence>
<keyword evidence="8" id="KW-0456">Lyase</keyword>
<accession>A0A840PJY4</accession>
<dbReference type="SUPFAM" id="SSF75615">
    <property type="entry name" value="Siroheme synthase middle domains-like"/>
    <property type="match status" value="1"/>
</dbReference>
<dbReference type="EC" id="1.3.1.76" evidence="2"/>
<evidence type="ECO:0000256" key="3">
    <source>
        <dbReference type="ARBA" id="ARBA00023002"/>
    </source>
</evidence>
<dbReference type="PANTHER" id="PTHR35330:SF1">
    <property type="entry name" value="SIROHEME BIOSYNTHESIS PROTEIN MET8"/>
    <property type="match status" value="1"/>
</dbReference>
<evidence type="ECO:0000256" key="1">
    <source>
        <dbReference type="ARBA" id="ARBA00005010"/>
    </source>
</evidence>
<evidence type="ECO:0000256" key="2">
    <source>
        <dbReference type="ARBA" id="ARBA00012400"/>
    </source>
</evidence>